<accession>A0AAJ0BL84</accession>
<evidence type="ECO:0000256" key="1">
    <source>
        <dbReference type="ARBA" id="ARBA00006484"/>
    </source>
</evidence>
<evidence type="ECO:0000313" key="5">
    <source>
        <dbReference type="Proteomes" id="UP001239445"/>
    </source>
</evidence>
<protein>
    <submittedName>
        <fullName evidence="4">Uncharacterized protein</fullName>
    </submittedName>
</protein>
<dbReference type="Pfam" id="PF00106">
    <property type="entry name" value="adh_short"/>
    <property type="match status" value="1"/>
</dbReference>
<reference evidence="4" key="1">
    <citation type="submission" date="2023-06" db="EMBL/GenBank/DDBJ databases">
        <title>Genome-scale phylogeny and comparative genomics of the fungal order Sordariales.</title>
        <authorList>
            <consortium name="Lawrence Berkeley National Laboratory"/>
            <person name="Hensen N."/>
            <person name="Bonometti L."/>
            <person name="Westerberg I."/>
            <person name="Brannstrom I.O."/>
            <person name="Guillou S."/>
            <person name="Cros-Aarteil S."/>
            <person name="Calhoun S."/>
            <person name="Haridas S."/>
            <person name="Kuo A."/>
            <person name="Mondo S."/>
            <person name="Pangilinan J."/>
            <person name="Riley R."/>
            <person name="Labutti K."/>
            <person name="Andreopoulos B."/>
            <person name="Lipzen A."/>
            <person name="Chen C."/>
            <person name="Yanf M."/>
            <person name="Daum C."/>
            <person name="Ng V."/>
            <person name="Clum A."/>
            <person name="Steindorff A."/>
            <person name="Ohm R."/>
            <person name="Martin F."/>
            <person name="Silar P."/>
            <person name="Natvig D."/>
            <person name="Lalanne C."/>
            <person name="Gautier V."/>
            <person name="Ament-Velasquez S.L."/>
            <person name="Kruys A."/>
            <person name="Hutchinson M.I."/>
            <person name="Powell A.J."/>
            <person name="Barry K."/>
            <person name="Miller A.N."/>
            <person name="Grigoriev I.V."/>
            <person name="Debuchy R."/>
            <person name="Gladieux P."/>
            <person name="Thoren M.H."/>
            <person name="Johannesson H."/>
        </authorList>
    </citation>
    <scope>NUCLEOTIDE SEQUENCE</scope>
    <source>
        <strain evidence="4">PSN4</strain>
    </source>
</reference>
<proteinExistence type="inferred from homology"/>
<keyword evidence="2" id="KW-0521">NADP</keyword>
<dbReference type="PANTHER" id="PTHR24320:SF282">
    <property type="entry name" value="WW DOMAIN-CONTAINING OXIDOREDUCTASE"/>
    <property type="match status" value="1"/>
</dbReference>
<evidence type="ECO:0000313" key="4">
    <source>
        <dbReference type="EMBL" id="KAK1760358.1"/>
    </source>
</evidence>
<dbReference type="AlphaFoldDB" id="A0AAJ0BL84"/>
<comment type="caution">
    <text evidence="4">The sequence shown here is derived from an EMBL/GenBank/DDBJ whole genome shotgun (WGS) entry which is preliminary data.</text>
</comment>
<dbReference type="PRINTS" id="PR00081">
    <property type="entry name" value="GDHRDH"/>
</dbReference>
<dbReference type="Proteomes" id="UP001239445">
    <property type="component" value="Unassembled WGS sequence"/>
</dbReference>
<comment type="similarity">
    <text evidence="1">Belongs to the short-chain dehydrogenases/reductases (SDR) family.</text>
</comment>
<sequence length="318" mass="34243">MPITIPPIMSAFGGKSFNPATDIPAQTGRVILVTGGNSGLGKQSVLQLARHNPACIWLCARGEARAQAAIDDIRAAVLDSTTTIKPLDLDLTSFASIKAAARRVLAESDRLDILMLNAGIMATPPGLTAEGYEIQFGTNHVGHALLTKLLLPLVLKTASEHKDVRIVVLSSAAFQLSPRQGIMFDTLKTKQEDTHTALRYGQSKLANILFAAEMARRYPQITTVSVHPGTVSTNLANAFGNSSVLLKPLLWFYFNIVATSAENGARNQLWAATAEGVKSGLYYTPVGNDRGMVGMAKDEELAGKLWEWTEKELEGQTV</sequence>
<keyword evidence="3" id="KW-0560">Oxidoreductase</keyword>
<evidence type="ECO:0000256" key="2">
    <source>
        <dbReference type="ARBA" id="ARBA00022857"/>
    </source>
</evidence>
<dbReference type="PANTHER" id="PTHR24320">
    <property type="entry name" value="RETINOL DEHYDROGENASE"/>
    <property type="match status" value="1"/>
</dbReference>
<evidence type="ECO:0000256" key="3">
    <source>
        <dbReference type="ARBA" id="ARBA00023002"/>
    </source>
</evidence>
<gene>
    <name evidence="4" type="ORF">QBC47DRAFT_366931</name>
</gene>
<dbReference type="InterPro" id="IPR002347">
    <property type="entry name" value="SDR_fam"/>
</dbReference>
<dbReference type="GO" id="GO:0016491">
    <property type="term" value="F:oxidoreductase activity"/>
    <property type="evidence" value="ECO:0007669"/>
    <property type="project" value="UniProtKB-KW"/>
</dbReference>
<dbReference type="SUPFAM" id="SSF51735">
    <property type="entry name" value="NAD(P)-binding Rossmann-fold domains"/>
    <property type="match status" value="1"/>
</dbReference>
<keyword evidence="5" id="KW-1185">Reference proteome</keyword>
<name>A0AAJ0BL84_9PEZI</name>
<organism evidence="4 5">
    <name type="scientific">Echria macrotheca</name>
    <dbReference type="NCBI Taxonomy" id="438768"/>
    <lineage>
        <taxon>Eukaryota</taxon>
        <taxon>Fungi</taxon>
        <taxon>Dikarya</taxon>
        <taxon>Ascomycota</taxon>
        <taxon>Pezizomycotina</taxon>
        <taxon>Sordariomycetes</taxon>
        <taxon>Sordariomycetidae</taxon>
        <taxon>Sordariales</taxon>
        <taxon>Schizotheciaceae</taxon>
        <taxon>Echria</taxon>
    </lineage>
</organism>
<dbReference type="EMBL" id="MU839827">
    <property type="protein sequence ID" value="KAK1760358.1"/>
    <property type="molecule type" value="Genomic_DNA"/>
</dbReference>
<dbReference type="InterPro" id="IPR036291">
    <property type="entry name" value="NAD(P)-bd_dom_sf"/>
</dbReference>
<dbReference type="Gene3D" id="3.40.50.720">
    <property type="entry name" value="NAD(P)-binding Rossmann-like Domain"/>
    <property type="match status" value="1"/>
</dbReference>